<feature type="compositionally biased region" description="Polar residues" evidence="1">
    <location>
        <begin position="382"/>
        <end position="399"/>
    </location>
</feature>
<protein>
    <submittedName>
        <fullName evidence="2">Uncharacterized protein</fullName>
    </submittedName>
</protein>
<feature type="compositionally biased region" description="Basic residues" evidence="1">
    <location>
        <begin position="531"/>
        <end position="548"/>
    </location>
</feature>
<feature type="compositionally biased region" description="Polar residues" evidence="1">
    <location>
        <begin position="549"/>
        <end position="559"/>
    </location>
</feature>
<feature type="region of interest" description="Disordered" evidence="1">
    <location>
        <begin position="234"/>
        <end position="279"/>
    </location>
</feature>
<reference evidence="2 3" key="1">
    <citation type="submission" date="2019-10" db="EMBL/GenBank/DDBJ databases">
        <authorList>
            <person name="Palmer J.M."/>
        </authorList>
    </citation>
    <scope>NUCLEOTIDE SEQUENCE [LARGE SCALE GENOMIC DNA]</scope>
    <source>
        <strain evidence="2 3">TWF506</strain>
    </source>
</reference>
<keyword evidence="3" id="KW-1185">Reference proteome</keyword>
<feature type="compositionally biased region" description="Low complexity" evidence="1">
    <location>
        <begin position="269"/>
        <end position="279"/>
    </location>
</feature>
<dbReference type="Proteomes" id="UP001307849">
    <property type="component" value="Unassembled WGS sequence"/>
</dbReference>
<evidence type="ECO:0000256" key="1">
    <source>
        <dbReference type="SAM" id="MobiDB-lite"/>
    </source>
</evidence>
<evidence type="ECO:0000313" key="2">
    <source>
        <dbReference type="EMBL" id="KAK6498212.1"/>
    </source>
</evidence>
<evidence type="ECO:0000313" key="3">
    <source>
        <dbReference type="Proteomes" id="UP001307849"/>
    </source>
</evidence>
<comment type="caution">
    <text evidence="2">The sequence shown here is derived from an EMBL/GenBank/DDBJ whole genome shotgun (WGS) entry which is preliminary data.</text>
</comment>
<sequence>MCYQFVLYTGCGHDRSLLYFRARSHTKDCLCRSFSRLSPRTAVCPECDRAVRITRGQPVPQDHLTVQNRARCQRWRAFLDNQVKDAENKRLVREARENGKDASTVTIGREVHVAARHLKHADAHSQRLQNRIKNGKNPTGFAPPYVPQPGETFLDHIICEIIDDAKSGGEMERLKTALDVGLQGYGWIGPTGEENWLQLSSEWMKTDGDKMDTMTGSLGPGYLSIESFPALPSTSGATSGIATTPLESIPEQPASTTLGQPASTTPGQPTSTTLAAASAPSKFKYDPSKTFVPSIKIPEITFTSSLAAANDDLPTAGLLTELPPLAILPLLFEKYEEDGEEVITDGSGTGSSLPTTPAAVEQKENPYSSPVVKILDTAVSQPVSNTSQSPSISLPSKATTPAPEGPYLGVPQPLPKTIIIPFRATSTSPLPNTNFIETGQSGFIPPVPLQQYTPPGPQATYNNPQAHRQYSPVAPIQDRSFAPPPMAKLRSHDHVGVNHNNKHNHHHNNANRYHSKPFHNRYAHTYNHPHKFGSGHHNHSQNLRRHHQVSAQGPYQGGQNPLVPGPMPVGVGHRPSGPNGSHAGGSAGAVPNSNTSQV</sequence>
<accession>A0AAN8MWY9</accession>
<organism evidence="2 3">
    <name type="scientific">Arthrobotrys conoides</name>
    <dbReference type="NCBI Taxonomy" id="74498"/>
    <lineage>
        <taxon>Eukaryota</taxon>
        <taxon>Fungi</taxon>
        <taxon>Dikarya</taxon>
        <taxon>Ascomycota</taxon>
        <taxon>Pezizomycotina</taxon>
        <taxon>Orbiliomycetes</taxon>
        <taxon>Orbiliales</taxon>
        <taxon>Orbiliaceae</taxon>
        <taxon>Arthrobotrys</taxon>
    </lineage>
</organism>
<name>A0AAN8MWY9_9PEZI</name>
<proteinExistence type="predicted"/>
<feature type="compositionally biased region" description="Low complexity" evidence="1">
    <location>
        <begin position="234"/>
        <end position="244"/>
    </location>
</feature>
<gene>
    <name evidence="2" type="ORF">TWF506_004452</name>
</gene>
<feature type="region of interest" description="Disordered" evidence="1">
    <location>
        <begin position="342"/>
        <end position="367"/>
    </location>
</feature>
<feature type="compositionally biased region" description="Polar residues" evidence="1">
    <location>
        <begin position="253"/>
        <end position="268"/>
    </location>
</feature>
<dbReference type="EMBL" id="JAVHJM010000014">
    <property type="protein sequence ID" value="KAK6498212.1"/>
    <property type="molecule type" value="Genomic_DNA"/>
</dbReference>
<dbReference type="AlphaFoldDB" id="A0AAN8MWY9"/>
<feature type="region of interest" description="Disordered" evidence="1">
    <location>
        <begin position="531"/>
        <end position="598"/>
    </location>
</feature>
<feature type="region of interest" description="Disordered" evidence="1">
    <location>
        <begin position="382"/>
        <end position="402"/>
    </location>
</feature>